<organism evidence="2 3">
    <name type="scientific">Taxus chinensis</name>
    <name type="common">Chinese yew</name>
    <name type="synonym">Taxus wallichiana var. chinensis</name>
    <dbReference type="NCBI Taxonomy" id="29808"/>
    <lineage>
        <taxon>Eukaryota</taxon>
        <taxon>Viridiplantae</taxon>
        <taxon>Streptophyta</taxon>
        <taxon>Embryophyta</taxon>
        <taxon>Tracheophyta</taxon>
        <taxon>Spermatophyta</taxon>
        <taxon>Pinopsida</taxon>
        <taxon>Pinidae</taxon>
        <taxon>Conifers II</taxon>
        <taxon>Cupressales</taxon>
        <taxon>Taxaceae</taxon>
        <taxon>Taxus</taxon>
    </lineage>
</organism>
<evidence type="ECO:0000313" key="3">
    <source>
        <dbReference type="Proteomes" id="UP000824469"/>
    </source>
</evidence>
<dbReference type="Proteomes" id="UP000824469">
    <property type="component" value="Unassembled WGS sequence"/>
</dbReference>
<reference evidence="2 3" key="1">
    <citation type="journal article" date="2021" name="Nat. Plants">
        <title>The Taxus genome provides insights into paclitaxel biosynthesis.</title>
        <authorList>
            <person name="Xiong X."/>
            <person name="Gou J."/>
            <person name="Liao Q."/>
            <person name="Li Y."/>
            <person name="Zhou Q."/>
            <person name="Bi G."/>
            <person name="Li C."/>
            <person name="Du R."/>
            <person name="Wang X."/>
            <person name="Sun T."/>
            <person name="Guo L."/>
            <person name="Liang H."/>
            <person name="Lu P."/>
            <person name="Wu Y."/>
            <person name="Zhang Z."/>
            <person name="Ro D.K."/>
            <person name="Shang Y."/>
            <person name="Huang S."/>
            <person name="Yan J."/>
        </authorList>
    </citation>
    <scope>NUCLEOTIDE SEQUENCE [LARGE SCALE GENOMIC DNA]</scope>
    <source>
        <strain evidence="2">Ta-2019</strain>
    </source>
</reference>
<proteinExistence type="predicted"/>
<evidence type="ECO:0000256" key="1">
    <source>
        <dbReference type="SAM" id="MobiDB-lite"/>
    </source>
</evidence>
<dbReference type="AlphaFoldDB" id="A0AA38CA59"/>
<comment type="caution">
    <text evidence="2">The sequence shown here is derived from an EMBL/GenBank/DDBJ whole genome shotgun (WGS) entry which is preliminary data.</text>
</comment>
<protein>
    <submittedName>
        <fullName evidence="2">Uncharacterized protein</fullName>
    </submittedName>
</protein>
<feature type="non-terminal residue" evidence="2">
    <location>
        <position position="1"/>
    </location>
</feature>
<dbReference type="EMBL" id="JAHRHJ020001130">
    <property type="protein sequence ID" value="KAH9293434.1"/>
    <property type="molecule type" value="Genomic_DNA"/>
</dbReference>
<keyword evidence="3" id="KW-1185">Reference proteome</keyword>
<feature type="region of interest" description="Disordered" evidence="1">
    <location>
        <begin position="1"/>
        <end position="57"/>
    </location>
</feature>
<feature type="non-terminal residue" evidence="2">
    <location>
        <position position="57"/>
    </location>
</feature>
<sequence>LNEEADESGESTHASPLQQEVEQEPKDMRGEKCKEAENEEAKNEGEEKEKSNATLDM</sequence>
<evidence type="ECO:0000313" key="2">
    <source>
        <dbReference type="EMBL" id="KAH9293434.1"/>
    </source>
</evidence>
<feature type="compositionally biased region" description="Basic and acidic residues" evidence="1">
    <location>
        <begin position="23"/>
        <end position="51"/>
    </location>
</feature>
<feature type="compositionally biased region" description="Polar residues" evidence="1">
    <location>
        <begin position="11"/>
        <end position="20"/>
    </location>
</feature>
<gene>
    <name evidence="2" type="ORF">KI387_041362</name>
</gene>
<name>A0AA38CA59_TAXCH</name>
<accession>A0AA38CA59</accession>